<gene>
    <name evidence="1" type="ORF">S03H2_36818</name>
</gene>
<proteinExistence type="predicted"/>
<organism evidence="1">
    <name type="scientific">marine sediment metagenome</name>
    <dbReference type="NCBI Taxonomy" id="412755"/>
    <lineage>
        <taxon>unclassified sequences</taxon>
        <taxon>metagenomes</taxon>
        <taxon>ecological metagenomes</taxon>
    </lineage>
</organism>
<dbReference type="AlphaFoldDB" id="X1HYK0"/>
<comment type="caution">
    <text evidence="1">The sequence shown here is derived from an EMBL/GenBank/DDBJ whole genome shotgun (WGS) entry which is preliminary data.</text>
</comment>
<reference evidence="1" key="1">
    <citation type="journal article" date="2014" name="Front. Microbiol.">
        <title>High frequency of phylogenetically diverse reductive dehalogenase-homologous genes in deep subseafloor sedimentary metagenomes.</title>
        <authorList>
            <person name="Kawai M."/>
            <person name="Futagami T."/>
            <person name="Toyoda A."/>
            <person name="Takaki Y."/>
            <person name="Nishi S."/>
            <person name="Hori S."/>
            <person name="Arai W."/>
            <person name="Tsubouchi T."/>
            <person name="Morono Y."/>
            <person name="Uchiyama I."/>
            <person name="Ito T."/>
            <person name="Fujiyama A."/>
            <person name="Inagaki F."/>
            <person name="Takami H."/>
        </authorList>
    </citation>
    <scope>NUCLEOTIDE SEQUENCE</scope>
    <source>
        <strain evidence="1">Expedition CK06-06</strain>
    </source>
</reference>
<sequence length="53" mass="6288">MKEKQYYRFPNGSKKKCTYDRAIGILRKLQRAGCPNGDFVEISKGEYERKEEK</sequence>
<dbReference type="EMBL" id="BARU01022619">
    <property type="protein sequence ID" value="GAH58904.1"/>
    <property type="molecule type" value="Genomic_DNA"/>
</dbReference>
<evidence type="ECO:0000313" key="1">
    <source>
        <dbReference type="EMBL" id="GAH58904.1"/>
    </source>
</evidence>
<protein>
    <submittedName>
        <fullName evidence="1">Uncharacterized protein</fullName>
    </submittedName>
</protein>
<name>X1HYK0_9ZZZZ</name>
<accession>X1HYK0</accession>